<proteinExistence type="predicted"/>
<dbReference type="GO" id="GO:0005886">
    <property type="term" value="C:plasma membrane"/>
    <property type="evidence" value="ECO:0007669"/>
    <property type="project" value="TreeGrafter"/>
</dbReference>
<dbReference type="AlphaFoldDB" id="A0AAV6VZM8"/>
<keyword evidence="5" id="KW-0472">Membrane</keyword>
<dbReference type="PANTHER" id="PTHR24186:SF37">
    <property type="entry name" value="PGG DOMAIN-CONTAINING PROTEIN"/>
    <property type="match status" value="1"/>
</dbReference>
<dbReference type="InterPro" id="IPR036770">
    <property type="entry name" value="Ankyrin_rpt-contain_sf"/>
</dbReference>
<protein>
    <recommendedName>
        <fullName evidence="8">PGG domain-containing protein</fullName>
    </recommendedName>
</protein>
<dbReference type="Gene3D" id="1.25.40.20">
    <property type="entry name" value="Ankyrin repeat-containing domain"/>
    <property type="match status" value="1"/>
</dbReference>
<keyword evidence="2 3" id="KW-0040">ANK repeat</keyword>
<keyword evidence="7" id="KW-1185">Reference proteome</keyword>
<evidence type="ECO:0000313" key="7">
    <source>
        <dbReference type="Proteomes" id="UP000826271"/>
    </source>
</evidence>
<keyword evidence="5" id="KW-1133">Transmembrane helix</keyword>
<feature type="transmembrane region" description="Helical" evidence="5">
    <location>
        <begin position="550"/>
        <end position="567"/>
    </location>
</feature>
<evidence type="ECO:0000313" key="6">
    <source>
        <dbReference type="EMBL" id="KAG8363461.1"/>
    </source>
</evidence>
<keyword evidence="5" id="KW-0812">Transmembrane</keyword>
<feature type="transmembrane region" description="Helical" evidence="5">
    <location>
        <begin position="587"/>
        <end position="605"/>
    </location>
</feature>
<dbReference type="PROSITE" id="PS50088">
    <property type="entry name" value="ANK_REPEAT"/>
    <property type="match status" value="1"/>
</dbReference>
<feature type="compositionally biased region" description="Low complexity" evidence="4">
    <location>
        <begin position="518"/>
        <end position="527"/>
    </location>
</feature>
<dbReference type="Pfam" id="PF12796">
    <property type="entry name" value="Ank_2"/>
    <property type="match status" value="1"/>
</dbReference>
<evidence type="ECO:0000256" key="2">
    <source>
        <dbReference type="ARBA" id="ARBA00023043"/>
    </source>
</evidence>
<dbReference type="PROSITE" id="PS50297">
    <property type="entry name" value="ANK_REP_REGION"/>
    <property type="match status" value="1"/>
</dbReference>
<dbReference type="InterPro" id="IPR002110">
    <property type="entry name" value="Ankyrin_rpt"/>
</dbReference>
<keyword evidence="1" id="KW-0677">Repeat</keyword>
<dbReference type="EMBL" id="WHWC01000019">
    <property type="protein sequence ID" value="KAG8363461.1"/>
    <property type="molecule type" value="Genomic_DNA"/>
</dbReference>
<organism evidence="6 7">
    <name type="scientific">Buddleja alternifolia</name>
    <dbReference type="NCBI Taxonomy" id="168488"/>
    <lineage>
        <taxon>Eukaryota</taxon>
        <taxon>Viridiplantae</taxon>
        <taxon>Streptophyta</taxon>
        <taxon>Embryophyta</taxon>
        <taxon>Tracheophyta</taxon>
        <taxon>Spermatophyta</taxon>
        <taxon>Magnoliopsida</taxon>
        <taxon>eudicotyledons</taxon>
        <taxon>Gunneridae</taxon>
        <taxon>Pentapetalae</taxon>
        <taxon>asterids</taxon>
        <taxon>lamiids</taxon>
        <taxon>Lamiales</taxon>
        <taxon>Scrophulariaceae</taxon>
        <taxon>Buddlejeae</taxon>
        <taxon>Buddleja</taxon>
    </lineage>
</organism>
<name>A0AAV6VZM8_9LAMI</name>
<reference evidence="6" key="1">
    <citation type="submission" date="2019-10" db="EMBL/GenBank/DDBJ databases">
        <authorList>
            <person name="Zhang R."/>
            <person name="Pan Y."/>
            <person name="Wang J."/>
            <person name="Ma R."/>
            <person name="Yu S."/>
        </authorList>
    </citation>
    <scope>NUCLEOTIDE SEQUENCE</scope>
    <source>
        <strain evidence="6">LA-IB0</strain>
        <tissue evidence="6">Leaf</tissue>
    </source>
</reference>
<dbReference type="SMART" id="SM00248">
    <property type="entry name" value="ANK"/>
    <property type="match status" value="4"/>
</dbReference>
<evidence type="ECO:0000256" key="4">
    <source>
        <dbReference type="SAM" id="MobiDB-lite"/>
    </source>
</evidence>
<feature type="transmembrane region" description="Helical" evidence="5">
    <location>
        <begin position="643"/>
        <end position="663"/>
    </location>
</feature>
<dbReference type="SUPFAM" id="SSF48403">
    <property type="entry name" value="Ankyrin repeat"/>
    <property type="match status" value="1"/>
</dbReference>
<evidence type="ECO:0000256" key="3">
    <source>
        <dbReference type="PROSITE-ProRule" id="PRU00023"/>
    </source>
</evidence>
<comment type="caution">
    <text evidence="6">The sequence shown here is derived from an EMBL/GenBank/DDBJ whole genome shotgun (WGS) entry which is preliminary data.</text>
</comment>
<sequence>MSYVTSMLKRFQRVKKSGLGRPWEGERRMAGRGRKRKGDDRYARVPSQSIVIYMLSLLVRVWGKAGLGGAREPLAGILGHRTAGTSHVVSEPTLLRASHCGRRETPVWCSIEARCLISSVEALPSRRALWELGAIRGNRHAKMQRRGGRSTEELMLRGHRVKVGVEAVCAWCTAGCAMCTKREPVHPGDGAAVQSSKLKYARVPSQSIVIHMLSLLVRVWGKAGLGGAREPLAGILGSRTAGSSHPASYNSSMASPLLHPSPLTSCAGDTTALNQLLQQKPFILSDTAMITSIENILNIAIKSANIQLSTEIARSDLHILTVQDRDGVRPLDVASAYGLVEMVRELLIVAPNPAEICRLPGRDGKSAIHHASINGRVDVIDELMEKCPDCVRDVTSFGETALHLAVKYYKFEAVKSLLQWLERVGIMEVVNSKDKDGNTVLHYAASRKQLEIVELLLDQNTATRNVIEVDAKNSNGLTAMDLLSIFIESSSDSRLKQILQDARGGSGGAAPPSPPTSVPVQQPSSSSLPVNRKIFKFDYERESPSEMRNALLVVAALFVTLAYQGLINLPTHIFRNDQRGDGDYVQVLYLVATNCLLLASVSMMRHLTLNIPFKAEIFLAFCSLSVSNVCSMSRISTLGFEPLLIVVFIPCLLLSLRLIAVLLRIARKHYNNRNSTA</sequence>
<gene>
    <name evidence="6" type="ORF">BUALT_Bualt19G0024900</name>
</gene>
<accession>A0AAV6VZM8</accession>
<feature type="repeat" description="ANK" evidence="3">
    <location>
        <begin position="436"/>
        <end position="460"/>
    </location>
</feature>
<dbReference type="Proteomes" id="UP000826271">
    <property type="component" value="Unassembled WGS sequence"/>
</dbReference>
<evidence type="ECO:0000256" key="5">
    <source>
        <dbReference type="SAM" id="Phobius"/>
    </source>
</evidence>
<feature type="region of interest" description="Disordered" evidence="4">
    <location>
        <begin position="502"/>
        <end position="527"/>
    </location>
</feature>
<dbReference type="PANTHER" id="PTHR24186">
    <property type="entry name" value="PROTEIN PHOSPHATASE 1 REGULATORY SUBUNIT"/>
    <property type="match status" value="1"/>
</dbReference>
<evidence type="ECO:0008006" key="8">
    <source>
        <dbReference type="Google" id="ProtNLM"/>
    </source>
</evidence>
<evidence type="ECO:0000256" key="1">
    <source>
        <dbReference type="ARBA" id="ARBA00022737"/>
    </source>
</evidence>
<dbReference type="Pfam" id="PF13857">
    <property type="entry name" value="Ank_5"/>
    <property type="match status" value="1"/>
</dbReference>